<dbReference type="PANTHER" id="PTHR21503:SF31">
    <property type="entry name" value="F-BOX DOMAIN-CONTAINING PROTEIN"/>
    <property type="match status" value="1"/>
</dbReference>
<evidence type="ECO:0000313" key="1">
    <source>
        <dbReference type="EMBL" id="KAF1753853.1"/>
    </source>
</evidence>
<accession>A0A6A5GGQ1</accession>
<dbReference type="RefSeq" id="XP_053582477.1">
    <property type="nucleotide sequence ID" value="XM_053733564.1"/>
</dbReference>
<dbReference type="KEGG" id="crq:GCK72_020410"/>
<evidence type="ECO:0000313" key="2">
    <source>
        <dbReference type="Proteomes" id="UP000483820"/>
    </source>
</evidence>
<proteinExistence type="predicted"/>
<dbReference type="CTD" id="78776924"/>
<protein>
    <submittedName>
        <fullName evidence="1">Uncharacterized protein</fullName>
    </submittedName>
</protein>
<dbReference type="GeneID" id="78776924"/>
<dbReference type="PANTHER" id="PTHR21503">
    <property type="entry name" value="F-BOX-CONTAINING HYPOTHETICAL PROTEIN C.ELEGANS"/>
    <property type="match status" value="1"/>
</dbReference>
<sequence>MAEPIEGIHFPNWNPPVDTIQTYYGDGTTSTTRHSLHLCTSDNLTLATRKLADYISEIFNENVNGFSLEWNGYNGKENHMIMDAFCNPVRDFLLTGDTSNDSSKNDVLTSIMKNQNAKETMSLWINPSSDFSFDFGQFKNSLETLDIAYSHWITLQNISDARCQNLYLHESNFLQADFKLLIDKWRDGWTPNWKTLSIEFNEDIDVDTCVEGEFIDLEPENYKSKKVVCGNLPIQLNRFEGYFEDEWGTTFMHGYHILRSDGMIASIEILDDEYRVGSFISNNEDLGL</sequence>
<dbReference type="Proteomes" id="UP000483820">
    <property type="component" value="Chromosome V"/>
</dbReference>
<name>A0A6A5GGQ1_CAERE</name>
<organism evidence="1 2">
    <name type="scientific">Caenorhabditis remanei</name>
    <name type="common">Caenorhabditis vulgaris</name>
    <dbReference type="NCBI Taxonomy" id="31234"/>
    <lineage>
        <taxon>Eukaryota</taxon>
        <taxon>Metazoa</taxon>
        <taxon>Ecdysozoa</taxon>
        <taxon>Nematoda</taxon>
        <taxon>Chromadorea</taxon>
        <taxon>Rhabditida</taxon>
        <taxon>Rhabditina</taxon>
        <taxon>Rhabditomorpha</taxon>
        <taxon>Rhabditoidea</taxon>
        <taxon>Rhabditidae</taxon>
        <taxon>Peloderinae</taxon>
        <taxon>Caenorhabditis</taxon>
    </lineage>
</organism>
<reference evidence="1 2" key="1">
    <citation type="submission" date="2019-12" db="EMBL/GenBank/DDBJ databases">
        <title>Chromosome-level assembly of the Caenorhabditis remanei genome.</title>
        <authorList>
            <person name="Teterina A.A."/>
            <person name="Willis J.H."/>
            <person name="Phillips P.C."/>
        </authorList>
    </citation>
    <scope>NUCLEOTIDE SEQUENCE [LARGE SCALE GENOMIC DNA]</scope>
    <source>
        <strain evidence="1 2">PX506</strain>
        <tissue evidence="1">Whole organism</tissue>
    </source>
</reference>
<gene>
    <name evidence="1" type="ORF">GCK72_020410</name>
</gene>
<dbReference type="AlphaFoldDB" id="A0A6A5GGQ1"/>
<dbReference type="EMBL" id="WUAV01000005">
    <property type="protein sequence ID" value="KAF1753853.1"/>
    <property type="molecule type" value="Genomic_DNA"/>
</dbReference>
<comment type="caution">
    <text evidence="1">The sequence shown here is derived from an EMBL/GenBank/DDBJ whole genome shotgun (WGS) entry which is preliminary data.</text>
</comment>